<evidence type="ECO:0000313" key="3">
    <source>
        <dbReference type="EMBL" id="AJC23319.1"/>
    </source>
</evidence>
<dbReference type="Pfam" id="PF04316">
    <property type="entry name" value="FlgM"/>
    <property type="match status" value="1"/>
</dbReference>
<feature type="compositionally biased region" description="Basic and acidic residues" evidence="1">
    <location>
        <begin position="10"/>
        <end position="27"/>
    </location>
</feature>
<dbReference type="EMBL" id="CP010310">
    <property type="protein sequence ID" value="AJC23319.1"/>
    <property type="molecule type" value="Genomic_DNA"/>
</dbReference>
<feature type="domain" description="Anti-sigma-28 factor FlgM C-terminal" evidence="2">
    <location>
        <begin position="46"/>
        <end position="84"/>
    </location>
</feature>
<dbReference type="InterPro" id="IPR031316">
    <property type="entry name" value="FlgM_C"/>
</dbReference>
<protein>
    <submittedName>
        <fullName evidence="4">Flagellar biosynthesis anti-sigma factor FlgM</fullName>
    </submittedName>
</protein>
<dbReference type="KEGG" id="ppul:RO07_13360"/>
<evidence type="ECO:0000259" key="2">
    <source>
        <dbReference type="Pfam" id="PF04316"/>
    </source>
</evidence>
<dbReference type="SUPFAM" id="SSF101498">
    <property type="entry name" value="Anti-sigma factor FlgM"/>
    <property type="match status" value="1"/>
</dbReference>
<keyword evidence="4" id="KW-0282">Flagellum</keyword>
<dbReference type="EMBL" id="UGSJ01000001">
    <property type="protein sequence ID" value="SUA90094.1"/>
    <property type="molecule type" value="Genomic_DNA"/>
</dbReference>
<organism evidence="4 6">
    <name type="scientific">Pandoraea pulmonicola</name>
    <dbReference type="NCBI Taxonomy" id="93221"/>
    <lineage>
        <taxon>Bacteria</taxon>
        <taxon>Pseudomonadati</taxon>
        <taxon>Pseudomonadota</taxon>
        <taxon>Betaproteobacteria</taxon>
        <taxon>Burkholderiales</taxon>
        <taxon>Burkholderiaceae</taxon>
        <taxon>Pandoraea</taxon>
    </lineage>
</organism>
<reference evidence="5" key="1">
    <citation type="submission" date="2014-12" db="EMBL/GenBank/DDBJ databases">
        <title>Complete Genome Sequencing of Pandoraea pulmonicola DSM 16583.</title>
        <authorList>
            <person name="Chan K.-G."/>
        </authorList>
    </citation>
    <scope>NUCLEOTIDE SEQUENCE [LARGE SCALE GENOMIC DNA]</scope>
    <source>
        <strain evidence="5">DSM 16583</strain>
    </source>
</reference>
<keyword evidence="4" id="KW-0969">Cilium</keyword>
<name>A0AAJ5CZX3_PANPU</name>
<dbReference type="InterPro" id="IPR035890">
    <property type="entry name" value="Anti-sigma-28_factor_FlgM_sf"/>
</dbReference>
<reference evidence="3" key="2">
    <citation type="submission" date="2016-11" db="EMBL/GenBank/DDBJ databases">
        <title>Complete Genome Sequencing of Pandoraea pulmonicola DSM 16583.</title>
        <authorList>
            <person name="Chan K.-G."/>
        </authorList>
    </citation>
    <scope>NUCLEOTIDE SEQUENCE</scope>
    <source>
        <strain evidence="3">DSM 16583</strain>
    </source>
</reference>
<evidence type="ECO:0000313" key="4">
    <source>
        <dbReference type="EMBL" id="SUA90094.1"/>
    </source>
</evidence>
<gene>
    <name evidence="4" type="ORF">NCTC13159_01573</name>
    <name evidence="3" type="ORF">RO07_13360</name>
</gene>
<proteinExistence type="predicted"/>
<accession>A0AAJ5CZX3</accession>
<keyword evidence="5" id="KW-1185">Reference proteome</keyword>
<sequence length="98" mass="10734">MKLVGTRPASEVRRSDDKQKRTRERGAIAEAPVRGGADTPLATHVVQPAMAALRDMPDFDEARVAALREALKAGELPFDAGKLACLIQRFHGTRGRER</sequence>
<evidence type="ECO:0000313" key="6">
    <source>
        <dbReference type="Proteomes" id="UP000254589"/>
    </source>
</evidence>
<dbReference type="Proteomes" id="UP000035086">
    <property type="component" value="Chromosome"/>
</dbReference>
<evidence type="ECO:0000256" key="1">
    <source>
        <dbReference type="SAM" id="MobiDB-lite"/>
    </source>
</evidence>
<dbReference type="Proteomes" id="UP000254589">
    <property type="component" value="Unassembled WGS sequence"/>
</dbReference>
<dbReference type="AlphaFoldDB" id="A0AAJ5CZX3"/>
<feature type="region of interest" description="Disordered" evidence="1">
    <location>
        <begin position="1"/>
        <end position="39"/>
    </location>
</feature>
<evidence type="ECO:0000313" key="5">
    <source>
        <dbReference type="Proteomes" id="UP000035086"/>
    </source>
</evidence>
<reference evidence="4 6" key="3">
    <citation type="submission" date="2018-06" db="EMBL/GenBank/DDBJ databases">
        <authorList>
            <consortium name="Pathogen Informatics"/>
            <person name="Doyle S."/>
        </authorList>
    </citation>
    <scope>NUCLEOTIDE SEQUENCE [LARGE SCALE GENOMIC DNA]</scope>
    <source>
        <strain evidence="4 6">NCTC13159</strain>
    </source>
</reference>
<keyword evidence="4" id="KW-0966">Cell projection</keyword>